<organism evidence="8 9">
    <name type="scientific">Trachymyrmex cornetzi</name>
    <dbReference type="NCBI Taxonomy" id="471704"/>
    <lineage>
        <taxon>Eukaryota</taxon>
        <taxon>Metazoa</taxon>
        <taxon>Ecdysozoa</taxon>
        <taxon>Arthropoda</taxon>
        <taxon>Hexapoda</taxon>
        <taxon>Insecta</taxon>
        <taxon>Pterygota</taxon>
        <taxon>Neoptera</taxon>
        <taxon>Endopterygota</taxon>
        <taxon>Hymenoptera</taxon>
        <taxon>Apocrita</taxon>
        <taxon>Aculeata</taxon>
        <taxon>Formicoidea</taxon>
        <taxon>Formicidae</taxon>
        <taxon>Myrmicinae</taxon>
        <taxon>Trachymyrmex</taxon>
    </lineage>
</organism>
<dbReference type="PANTHER" id="PTHR43690">
    <property type="entry name" value="NARDILYSIN"/>
    <property type="match status" value="1"/>
</dbReference>
<keyword evidence="5" id="KW-0862">Zinc</keyword>
<dbReference type="EMBL" id="KQ979122">
    <property type="protein sequence ID" value="KYN22549.1"/>
    <property type="molecule type" value="Genomic_DNA"/>
</dbReference>
<dbReference type="Pfam" id="PF00675">
    <property type="entry name" value="Peptidase_M16"/>
    <property type="match status" value="1"/>
</dbReference>
<dbReference type="InterPro" id="IPR011765">
    <property type="entry name" value="Pept_M16_N"/>
</dbReference>
<dbReference type="Gene3D" id="3.30.830.10">
    <property type="entry name" value="Metalloenzyme, LuxS/M16 peptidase-like"/>
    <property type="match status" value="1"/>
</dbReference>
<evidence type="ECO:0000256" key="6">
    <source>
        <dbReference type="ARBA" id="ARBA00023049"/>
    </source>
</evidence>
<keyword evidence="2" id="KW-0645">Protease</keyword>
<dbReference type="AlphaFoldDB" id="A0A151JC35"/>
<keyword evidence="6" id="KW-0482">Metalloprotease</keyword>
<dbReference type="SUPFAM" id="SSF63411">
    <property type="entry name" value="LuxS/MPP-like metallohydrolase"/>
    <property type="match status" value="1"/>
</dbReference>
<evidence type="ECO:0000256" key="3">
    <source>
        <dbReference type="ARBA" id="ARBA00022723"/>
    </source>
</evidence>
<evidence type="ECO:0000313" key="8">
    <source>
        <dbReference type="EMBL" id="KYN22549.1"/>
    </source>
</evidence>
<sequence>MCTARRAHLLGHPGRYVSSDRPIDRALHLKPLYAFCGLCVRVGSFSDPPEVSGLAHFLQCKVFMGSEMYLQENGFNEFISLHDGTTDGKTDCEYTRFYFDILERYCLNLDRFVQCFIEPLMKKDAITRKRDYERFHNQTMVR</sequence>
<evidence type="ECO:0000313" key="9">
    <source>
        <dbReference type="Proteomes" id="UP000078492"/>
    </source>
</evidence>
<evidence type="ECO:0000256" key="4">
    <source>
        <dbReference type="ARBA" id="ARBA00022801"/>
    </source>
</evidence>
<evidence type="ECO:0000256" key="1">
    <source>
        <dbReference type="ARBA" id="ARBA00007261"/>
    </source>
</evidence>
<dbReference type="GO" id="GO:0006508">
    <property type="term" value="P:proteolysis"/>
    <property type="evidence" value="ECO:0007669"/>
    <property type="project" value="UniProtKB-KW"/>
</dbReference>
<evidence type="ECO:0000256" key="5">
    <source>
        <dbReference type="ARBA" id="ARBA00022833"/>
    </source>
</evidence>
<evidence type="ECO:0000256" key="2">
    <source>
        <dbReference type="ARBA" id="ARBA00022670"/>
    </source>
</evidence>
<evidence type="ECO:0000259" key="7">
    <source>
        <dbReference type="Pfam" id="PF00675"/>
    </source>
</evidence>
<name>A0A151JC35_9HYME</name>
<comment type="similarity">
    <text evidence="1">Belongs to the peptidase M16 family.</text>
</comment>
<dbReference type="PANTHER" id="PTHR43690:SF18">
    <property type="entry name" value="INSULIN-DEGRADING ENZYME-RELATED"/>
    <property type="match status" value="1"/>
</dbReference>
<proteinExistence type="inferred from homology"/>
<keyword evidence="3" id="KW-0479">Metal-binding</keyword>
<feature type="domain" description="Peptidase M16 N-terminal" evidence="7">
    <location>
        <begin position="35"/>
        <end position="131"/>
    </location>
</feature>
<dbReference type="InterPro" id="IPR050626">
    <property type="entry name" value="Peptidase_M16"/>
</dbReference>
<accession>A0A151JC35</accession>
<protein>
    <submittedName>
        <fullName evidence="8">Nardilysin</fullName>
    </submittedName>
</protein>
<dbReference type="Proteomes" id="UP000078492">
    <property type="component" value="Unassembled WGS sequence"/>
</dbReference>
<dbReference type="GO" id="GO:0008237">
    <property type="term" value="F:metallopeptidase activity"/>
    <property type="evidence" value="ECO:0007669"/>
    <property type="project" value="UniProtKB-KW"/>
</dbReference>
<reference evidence="8 9" key="1">
    <citation type="submission" date="2015-09" db="EMBL/GenBank/DDBJ databases">
        <title>Trachymyrmex cornetzi WGS genome.</title>
        <authorList>
            <person name="Nygaard S."/>
            <person name="Hu H."/>
            <person name="Boomsma J."/>
            <person name="Zhang G."/>
        </authorList>
    </citation>
    <scope>NUCLEOTIDE SEQUENCE [LARGE SCALE GENOMIC DNA]</scope>
    <source>
        <strain evidence="8">Tcor2-1</strain>
        <tissue evidence="8">Whole body</tissue>
    </source>
</reference>
<dbReference type="STRING" id="471704.A0A151JC35"/>
<keyword evidence="9" id="KW-1185">Reference proteome</keyword>
<gene>
    <name evidence="8" type="ORF">ALC57_05075</name>
</gene>
<dbReference type="InterPro" id="IPR011249">
    <property type="entry name" value="Metalloenz_LuxS/M16"/>
</dbReference>
<dbReference type="GO" id="GO:0046872">
    <property type="term" value="F:metal ion binding"/>
    <property type="evidence" value="ECO:0007669"/>
    <property type="project" value="UniProtKB-KW"/>
</dbReference>
<keyword evidence="4" id="KW-0378">Hydrolase</keyword>